<gene>
    <name evidence="2" type="primary">Ervk25</name>
    <name evidence="2" type="ORF">RHIAFR_R14977</name>
</gene>
<evidence type="ECO:0000313" key="3">
    <source>
        <dbReference type="Proteomes" id="UP000525158"/>
    </source>
</evidence>
<dbReference type="InterPro" id="IPR043128">
    <property type="entry name" value="Rev_trsase/Diguanyl_cyclase"/>
</dbReference>
<reference evidence="2 3" key="1">
    <citation type="submission" date="2019-09" db="EMBL/GenBank/DDBJ databases">
        <title>Bird 10,000 Genomes (B10K) Project - Family phase.</title>
        <authorList>
            <person name="Zhang G."/>
        </authorList>
    </citation>
    <scope>NUCLEOTIDE SEQUENCE [LARGE SCALE GENOMIC DNA]</scope>
    <source>
        <strain evidence="2">B10K-DU-002-36</strain>
        <tissue evidence="2">Muscle</tissue>
    </source>
</reference>
<evidence type="ECO:0000259" key="1">
    <source>
        <dbReference type="Pfam" id="PF06817"/>
    </source>
</evidence>
<organism evidence="2 3">
    <name type="scientific">Smutsornis africanus</name>
    <name type="common">Double-banded courser</name>
    <name type="synonym">Rhinoptilus africanus</name>
    <dbReference type="NCBI Taxonomy" id="240209"/>
    <lineage>
        <taxon>Eukaryota</taxon>
        <taxon>Metazoa</taxon>
        <taxon>Chordata</taxon>
        <taxon>Craniata</taxon>
        <taxon>Vertebrata</taxon>
        <taxon>Euteleostomi</taxon>
        <taxon>Archelosauria</taxon>
        <taxon>Archosauria</taxon>
        <taxon>Dinosauria</taxon>
        <taxon>Saurischia</taxon>
        <taxon>Theropoda</taxon>
        <taxon>Coelurosauria</taxon>
        <taxon>Aves</taxon>
        <taxon>Neognathae</taxon>
        <taxon>Neoaves</taxon>
        <taxon>Charadriiformes</taxon>
        <taxon>Glareolidae</taxon>
        <taxon>Rhinoptilus</taxon>
    </lineage>
</organism>
<dbReference type="EMBL" id="VXBO01011850">
    <property type="protein sequence ID" value="NXN45243.1"/>
    <property type="molecule type" value="Genomic_DNA"/>
</dbReference>
<feature type="non-terminal residue" evidence="2">
    <location>
        <position position="1"/>
    </location>
</feature>
<sequence>PWKYLVWQILDKTIIPQPIRTAKTASAWNDLQKLLGIINWLHPLLGISTELLFPLF</sequence>
<dbReference type="Gene3D" id="3.30.70.270">
    <property type="match status" value="1"/>
</dbReference>
<accession>A0A7L1J329</accession>
<dbReference type="InterPro" id="IPR010661">
    <property type="entry name" value="RVT_thumb"/>
</dbReference>
<evidence type="ECO:0000313" key="2">
    <source>
        <dbReference type="EMBL" id="NXN45243.1"/>
    </source>
</evidence>
<comment type="caution">
    <text evidence="2">The sequence shown here is derived from an EMBL/GenBank/DDBJ whole genome shotgun (WGS) entry which is preliminary data.</text>
</comment>
<dbReference type="Proteomes" id="UP000525158">
    <property type="component" value="Unassembled WGS sequence"/>
</dbReference>
<dbReference type="Pfam" id="PF06817">
    <property type="entry name" value="RVT_thumb"/>
    <property type="match status" value="1"/>
</dbReference>
<feature type="domain" description="Reverse transcriptase thumb" evidence="1">
    <location>
        <begin position="23"/>
        <end position="56"/>
    </location>
</feature>
<dbReference type="AlphaFoldDB" id="A0A7L1J329"/>
<dbReference type="GO" id="GO:0003964">
    <property type="term" value="F:RNA-directed DNA polymerase activity"/>
    <property type="evidence" value="ECO:0007669"/>
    <property type="project" value="InterPro"/>
</dbReference>
<protein>
    <submittedName>
        <fullName evidence="2">POK25 protein</fullName>
    </submittedName>
</protein>
<feature type="non-terminal residue" evidence="2">
    <location>
        <position position="56"/>
    </location>
</feature>
<name>A0A7L1J329_SMUAF</name>
<keyword evidence="3" id="KW-1185">Reference proteome</keyword>
<proteinExistence type="predicted"/>